<feature type="domain" description="EF-hand" evidence="5">
    <location>
        <begin position="171"/>
        <end position="194"/>
    </location>
</feature>
<evidence type="ECO:0000256" key="4">
    <source>
        <dbReference type="SAM" id="MobiDB-lite"/>
    </source>
</evidence>
<keyword evidence="3" id="KW-0106">Calcium</keyword>
<dbReference type="GO" id="GO:0016460">
    <property type="term" value="C:myosin II complex"/>
    <property type="evidence" value="ECO:0007669"/>
    <property type="project" value="TreeGrafter"/>
</dbReference>
<dbReference type="InterPro" id="IPR011992">
    <property type="entry name" value="EF-hand-dom_pair"/>
</dbReference>
<evidence type="ECO:0000256" key="2">
    <source>
        <dbReference type="ARBA" id="ARBA00022737"/>
    </source>
</evidence>
<evidence type="ECO:0000259" key="5">
    <source>
        <dbReference type="PROSITE" id="PS50222"/>
    </source>
</evidence>
<dbReference type="Proteomes" id="UP000023152">
    <property type="component" value="Unassembled WGS sequence"/>
</dbReference>
<feature type="domain" description="EF-hand" evidence="5">
    <location>
        <begin position="98"/>
        <end position="133"/>
    </location>
</feature>
<keyword evidence="7" id="KW-1185">Reference proteome</keyword>
<dbReference type="CDD" id="cd00051">
    <property type="entry name" value="EFh"/>
    <property type="match status" value="1"/>
</dbReference>
<protein>
    <recommendedName>
        <fullName evidence="1">Calmodulin</fullName>
    </recommendedName>
</protein>
<dbReference type="SMART" id="SM00054">
    <property type="entry name" value="EFh"/>
    <property type="match status" value="4"/>
</dbReference>
<organism evidence="6 7">
    <name type="scientific">Reticulomyxa filosa</name>
    <dbReference type="NCBI Taxonomy" id="46433"/>
    <lineage>
        <taxon>Eukaryota</taxon>
        <taxon>Sar</taxon>
        <taxon>Rhizaria</taxon>
        <taxon>Retaria</taxon>
        <taxon>Foraminifera</taxon>
        <taxon>Monothalamids</taxon>
        <taxon>Reticulomyxidae</taxon>
        <taxon>Reticulomyxa</taxon>
    </lineage>
</organism>
<proteinExistence type="predicted"/>
<feature type="compositionally biased region" description="Basic and acidic residues" evidence="4">
    <location>
        <begin position="36"/>
        <end position="47"/>
    </location>
</feature>
<dbReference type="Gene3D" id="1.10.238.10">
    <property type="entry name" value="EF-hand"/>
    <property type="match status" value="2"/>
</dbReference>
<dbReference type="Pfam" id="PF13499">
    <property type="entry name" value="EF-hand_7"/>
    <property type="match status" value="2"/>
</dbReference>
<evidence type="ECO:0000313" key="7">
    <source>
        <dbReference type="Proteomes" id="UP000023152"/>
    </source>
</evidence>
<dbReference type="GO" id="GO:0005509">
    <property type="term" value="F:calcium ion binding"/>
    <property type="evidence" value="ECO:0007669"/>
    <property type="project" value="InterPro"/>
</dbReference>
<dbReference type="OMA" id="CRKMIVK"/>
<dbReference type="EMBL" id="ASPP01018420">
    <property type="protein sequence ID" value="ETO16277.1"/>
    <property type="molecule type" value="Genomic_DNA"/>
</dbReference>
<reference evidence="6 7" key="1">
    <citation type="journal article" date="2013" name="Curr. Biol.">
        <title>The Genome of the Foraminiferan Reticulomyxa filosa.</title>
        <authorList>
            <person name="Glockner G."/>
            <person name="Hulsmann N."/>
            <person name="Schleicher M."/>
            <person name="Noegel A.A."/>
            <person name="Eichinger L."/>
            <person name="Gallinger C."/>
            <person name="Pawlowski J."/>
            <person name="Sierra R."/>
            <person name="Euteneuer U."/>
            <person name="Pillet L."/>
            <person name="Moustafa A."/>
            <person name="Platzer M."/>
            <person name="Groth M."/>
            <person name="Szafranski K."/>
            <person name="Schliwa M."/>
        </authorList>
    </citation>
    <scope>NUCLEOTIDE SEQUENCE [LARGE SCALE GENOMIC DNA]</scope>
</reference>
<feature type="compositionally biased region" description="Basic and acidic residues" evidence="4">
    <location>
        <begin position="1"/>
        <end position="18"/>
    </location>
</feature>
<feature type="non-terminal residue" evidence="6">
    <location>
        <position position="194"/>
    </location>
</feature>
<feature type="region of interest" description="Disordered" evidence="4">
    <location>
        <begin position="1"/>
        <end position="61"/>
    </location>
</feature>
<dbReference type="InterPro" id="IPR002048">
    <property type="entry name" value="EF_hand_dom"/>
</dbReference>
<sequence>MTSLPDQKKQGKDADAQKKGTVAKANTSTGKASDAAPKKVEEAEETKSKRKTGRRKSQLDKEEIRQLKEAFAFFDHNGDGAISTQEIGQVMKALGLEITDEELKDIMHDLDENGDGHMDFDEFVVMMDRRMSVGSQMDEIKSTFGFFDKKGDGKIDFEELKEALSSLDVRDLIKEADLNGDGCIDFAEFVQMMM</sequence>
<feature type="domain" description="EF-hand" evidence="5">
    <location>
        <begin position="62"/>
        <end position="97"/>
    </location>
</feature>
<dbReference type="PANTHER" id="PTHR23048:SF0">
    <property type="entry name" value="CALMODULIN LIKE 3"/>
    <property type="match status" value="1"/>
</dbReference>
<keyword evidence="2" id="KW-0677">Repeat</keyword>
<accession>X6MS34</accession>
<feature type="domain" description="EF-hand" evidence="5">
    <location>
        <begin position="135"/>
        <end position="170"/>
    </location>
</feature>
<dbReference type="PROSITE" id="PS50222">
    <property type="entry name" value="EF_HAND_2"/>
    <property type="match status" value="4"/>
</dbReference>
<dbReference type="OrthoDB" id="26525at2759"/>
<name>X6MS34_RETFI</name>
<dbReference type="InterPro" id="IPR050230">
    <property type="entry name" value="CALM/Myosin/TropC-like"/>
</dbReference>
<comment type="caution">
    <text evidence="6">The sequence shown here is derived from an EMBL/GenBank/DDBJ whole genome shotgun (WGS) entry which is preliminary data.</text>
</comment>
<evidence type="ECO:0000256" key="1">
    <source>
        <dbReference type="ARBA" id="ARBA00020786"/>
    </source>
</evidence>
<dbReference type="PROSITE" id="PS00303">
    <property type="entry name" value="S100_CABP"/>
    <property type="match status" value="1"/>
</dbReference>
<dbReference type="AlphaFoldDB" id="X6MS34"/>
<evidence type="ECO:0000313" key="6">
    <source>
        <dbReference type="EMBL" id="ETO16277.1"/>
    </source>
</evidence>
<dbReference type="FunFam" id="1.10.238.10:FF:000527">
    <property type="entry name" value="Calmodulin-3"/>
    <property type="match status" value="1"/>
</dbReference>
<dbReference type="SUPFAM" id="SSF47473">
    <property type="entry name" value="EF-hand"/>
    <property type="match status" value="1"/>
</dbReference>
<dbReference type="InterPro" id="IPR018247">
    <property type="entry name" value="EF_Hand_1_Ca_BS"/>
</dbReference>
<dbReference type="PROSITE" id="PS00018">
    <property type="entry name" value="EF_HAND_1"/>
    <property type="match status" value="3"/>
</dbReference>
<gene>
    <name evidence="6" type="ORF">RFI_21077</name>
</gene>
<dbReference type="InterPro" id="IPR001751">
    <property type="entry name" value="S100/CaBP7/8-like_CS"/>
</dbReference>
<dbReference type="PANTHER" id="PTHR23048">
    <property type="entry name" value="MYOSIN LIGHT CHAIN 1, 3"/>
    <property type="match status" value="1"/>
</dbReference>
<evidence type="ECO:0000256" key="3">
    <source>
        <dbReference type="ARBA" id="ARBA00022837"/>
    </source>
</evidence>